<dbReference type="Proteomes" id="UP000774804">
    <property type="component" value="Unassembled WGS sequence"/>
</dbReference>
<evidence type="ECO:0000313" key="3">
    <source>
        <dbReference type="EMBL" id="KAG2917446.1"/>
    </source>
</evidence>
<evidence type="ECO:0000313" key="1">
    <source>
        <dbReference type="EMBL" id="KAG2850676.1"/>
    </source>
</evidence>
<gene>
    <name evidence="1" type="ORF">PC113_g16575</name>
    <name evidence="2" type="ORF">PC115_g14700</name>
    <name evidence="3" type="ORF">PC117_g17429</name>
    <name evidence="4" type="ORF">PC118_g21362</name>
</gene>
<dbReference type="Proteomes" id="UP000736787">
    <property type="component" value="Unassembled WGS sequence"/>
</dbReference>
<reference evidence="1" key="1">
    <citation type="submission" date="2018-10" db="EMBL/GenBank/DDBJ databases">
        <title>Effector identification in a new, highly contiguous assembly of the strawberry crown rot pathogen Phytophthora cactorum.</title>
        <authorList>
            <person name="Armitage A.D."/>
            <person name="Nellist C.F."/>
            <person name="Bates H."/>
            <person name="Vickerstaff R.J."/>
            <person name="Harrison R.J."/>
        </authorList>
    </citation>
    <scope>NUCLEOTIDE SEQUENCE</scope>
    <source>
        <strain evidence="1">15-7</strain>
        <strain evidence="2">4032</strain>
        <strain evidence="3">4040</strain>
        <strain evidence="4">P415</strain>
    </source>
</reference>
<dbReference type="EMBL" id="RCML01001443">
    <property type="protein sequence ID" value="KAG2962563.1"/>
    <property type="molecule type" value="Genomic_DNA"/>
</dbReference>
<dbReference type="EMBL" id="RCMI01000571">
    <property type="protein sequence ID" value="KAG2905196.1"/>
    <property type="molecule type" value="Genomic_DNA"/>
</dbReference>
<evidence type="ECO:0000313" key="4">
    <source>
        <dbReference type="EMBL" id="KAG2962563.1"/>
    </source>
</evidence>
<protein>
    <submittedName>
        <fullName evidence="1">Uncharacterized protein</fullName>
    </submittedName>
</protein>
<evidence type="ECO:0000313" key="2">
    <source>
        <dbReference type="EMBL" id="KAG2905196.1"/>
    </source>
</evidence>
<dbReference type="EMBL" id="RCMG01000665">
    <property type="protein sequence ID" value="KAG2850676.1"/>
    <property type="molecule type" value="Genomic_DNA"/>
</dbReference>
<evidence type="ECO:0000313" key="5">
    <source>
        <dbReference type="Proteomes" id="UP000735874"/>
    </source>
</evidence>
<accession>A0A8T1JQM0</accession>
<name>A0A8T1JQM0_9STRA</name>
<dbReference type="Proteomes" id="UP000697107">
    <property type="component" value="Unassembled WGS sequence"/>
</dbReference>
<dbReference type="AlphaFoldDB" id="A0A8T1JQM0"/>
<comment type="caution">
    <text evidence="1">The sequence shown here is derived from an EMBL/GenBank/DDBJ whole genome shotgun (WGS) entry which is preliminary data.</text>
</comment>
<dbReference type="Proteomes" id="UP000735874">
    <property type="component" value="Unassembled WGS sequence"/>
</dbReference>
<proteinExistence type="predicted"/>
<dbReference type="EMBL" id="RCMK01000655">
    <property type="protein sequence ID" value="KAG2917446.1"/>
    <property type="molecule type" value="Genomic_DNA"/>
</dbReference>
<sequence length="122" mass="13591">MSSRKYWVDLFKYQITPTNTDQEANQQESQGAQEIQEILHKPFASAGVFEFVSLGLFLKRSLSLLKPLSSTVESSPPSLRSGCFVPLSSPTWIALSTTAQYTMSVNTTTTKKWRLMLDLGAP</sequence>
<organism evidence="1 5">
    <name type="scientific">Phytophthora cactorum</name>
    <dbReference type="NCBI Taxonomy" id="29920"/>
    <lineage>
        <taxon>Eukaryota</taxon>
        <taxon>Sar</taxon>
        <taxon>Stramenopiles</taxon>
        <taxon>Oomycota</taxon>
        <taxon>Peronosporomycetes</taxon>
        <taxon>Peronosporales</taxon>
        <taxon>Peronosporaceae</taxon>
        <taxon>Phytophthora</taxon>
    </lineage>
</organism>